<accession>A0A3B1BYN5</accession>
<dbReference type="PANTHER" id="PTHR30069">
    <property type="entry name" value="TONB-DEPENDENT OUTER MEMBRANE RECEPTOR"/>
    <property type="match status" value="1"/>
</dbReference>
<evidence type="ECO:0000313" key="11">
    <source>
        <dbReference type="EMBL" id="VAX15810.1"/>
    </source>
</evidence>
<dbReference type="Gene3D" id="2.170.130.10">
    <property type="entry name" value="TonB-dependent receptor, plug domain"/>
    <property type="match status" value="1"/>
</dbReference>
<evidence type="ECO:0000259" key="10">
    <source>
        <dbReference type="Pfam" id="PF07715"/>
    </source>
</evidence>
<dbReference type="InterPro" id="IPR000531">
    <property type="entry name" value="Beta-barrel_TonB"/>
</dbReference>
<dbReference type="InterPro" id="IPR039426">
    <property type="entry name" value="TonB-dep_rcpt-like"/>
</dbReference>
<evidence type="ECO:0000256" key="6">
    <source>
        <dbReference type="ARBA" id="ARBA00023136"/>
    </source>
</evidence>
<dbReference type="SUPFAM" id="SSF56935">
    <property type="entry name" value="Porins"/>
    <property type="match status" value="1"/>
</dbReference>
<dbReference type="GO" id="GO:0044718">
    <property type="term" value="P:siderophore transmembrane transport"/>
    <property type="evidence" value="ECO:0007669"/>
    <property type="project" value="TreeGrafter"/>
</dbReference>
<dbReference type="InterPro" id="IPR036942">
    <property type="entry name" value="Beta-barrel_TonB_sf"/>
</dbReference>
<dbReference type="Pfam" id="PF07715">
    <property type="entry name" value="Plug"/>
    <property type="match status" value="1"/>
</dbReference>
<keyword evidence="6" id="KW-0472">Membrane</keyword>
<evidence type="ECO:0000256" key="7">
    <source>
        <dbReference type="ARBA" id="ARBA00023170"/>
    </source>
</evidence>
<comment type="subcellular location">
    <subcellularLocation>
        <location evidence="1">Cell outer membrane</location>
        <topology evidence="1">Multi-pass membrane protein</topology>
    </subcellularLocation>
</comment>
<dbReference type="InterPro" id="IPR037066">
    <property type="entry name" value="Plug_dom_sf"/>
</dbReference>
<organism evidence="11">
    <name type="scientific">hydrothermal vent metagenome</name>
    <dbReference type="NCBI Taxonomy" id="652676"/>
    <lineage>
        <taxon>unclassified sequences</taxon>
        <taxon>metagenomes</taxon>
        <taxon>ecological metagenomes</taxon>
    </lineage>
</organism>
<dbReference type="Pfam" id="PF13715">
    <property type="entry name" value="CarbopepD_reg_2"/>
    <property type="match status" value="1"/>
</dbReference>
<dbReference type="GO" id="GO:0009279">
    <property type="term" value="C:cell outer membrane"/>
    <property type="evidence" value="ECO:0007669"/>
    <property type="project" value="UniProtKB-SubCell"/>
</dbReference>
<proteinExistence type="predicted"/>
<evidence type="ECO:0000256" key="1">
    <source>
        <dbReference type="ARBA" id="ARBA00004571"/>
    </source>
</evidence>
<dbReference type="InterPro" id="IPR012910">
    <property type="entry name" value="Plug_dom"/>
</dbReference>
<evidence type="ECO:0000256" key="4">
    <source>
        <dbReference type="ARBA" id="ARBA00022729"/>
    </source>
</evidence>
<dbReference type="Gene3D" id="2.40.170.20">
    <property type="entry name" value="TonB-dependent receptor, beta-barrel domain"/>
    <property type="match status" value="1"/>
</dbReference>
<protein>
    <submittedName>
        <fullName evidence="11">TonB-dependent receptor</fullName>
    </submittedName>
</protein>
<keyword evidence="7 11" id="KW-0675">Receptor</keyword>
<dbReference type="AlphaFoldDB" id="A0A3B1BYN5"/>
<reference evidence="11" key="1">
    <citation type="submission" date="2018-06" db="EMBL/GenBank/DDBJ databases">
        <authorList>
            <person name="Zhirakovskaya E."/>
        </authorList>
    </citation>
    <scope>NUCLEOTIDE SEQUENCE</scope>
</reference>
<feature type="domain" description="TonB-dependent receptor-like beta-barrel" evidence="9">
    <location>
        <begin position="300"/>
        <end position="731"/>
    </location>
</feature>
<evidence type="ECO:0000259" key="9">
    <source>
        <dbReference type="Pfam" id="PF00593"/>
    </source>
</evidence>
<dbReference type="EMBL" id="UOGD01000034">
    <property type="protein sequence ID" value="VAX15810.1"/>
    <property type="molecule type" value="Genomic_DNA"/>
</dbReference>
<keyword evidence="5" id="KW-0798">TonB box</keyword>
<dbReference type="GO" id="GO:0015344">
    <property type="term" value="F:siderophore uptake transmembrane transporter activity"/>
    <property type="evidence" value="ECO:0007669"/>
    <property type="project" value="TreeGrafter"/>
</dbReference>
<name>A0A3B1BYN5_9ZZZZ</name>
<dbReference type="Gene3D" id="2.60.40.1120">
    <property type="entry name" value="Carboxypeptidase-like, regulatory domain"/>
    <property type="match status" value="1"/>
</dbReference>
<keyword evidence="2" id="KW-0813">Transport</keyword>
<dbReference type="SUPFAM" id="SSF49464">
    <property type="entry name" value="Carboxypeptidase regulatory domain-like"/>
    <property type="match status" value="1"/>
</dbReference>
<dbReference type="PANTHER" id="PTHR30069:SF29">
    <property type="entry name" value="HEMOGLOBIN AND HEMOGLOBIN-HAPTOGLOBIN-BINDING PROTEIN 1-RELATED"/>
    <property type="match status" value="1"/>
</dbReference>
<keyword evidence="3" id="KW-0812">Transmembrane</keyword>
<evidence type="ECO:0000256" key="8">
    <source>
        <dbReference type="ARBA" id="ARBA00023237"/>
    </source>
</evidence>
<evidence type="ECO:0000256" key="5">
    <source>
        <dbReference type="ARBA" id="ARBA00023077"/>
    </source>
</evidence>
<dbReference type="Pfam" id="PF00593">
    <property type="entry name" value="TonB_dep_Rec_b-barrel"/>
    <property type="match status" value="1"/>
</dbReference>
<sequence length="772" mass="87681">MLNKFIIFLFAIFFATAILNAQTSTLSGYITDTETGEGLISANVFIQELGTGTTSNEYGFYSITIPKGKYKVRFSYTGYKTQTVEFDLTYSVSDNIELEPKSYEISEVVVEGKQDDHNVKSTEMGTTEIVPKELQAIPVILGEADILKTLQLLPGISQAGDGNSGYFVRGGNIDQNLILLDEATVYNPSHLFGFFSVFNSDAIKNAKMIKGSMPAEYGGRISSVLDIKMKEGNNKQWRFTGGIGLISSRLSVEGPIVKDRSSFLISGRRTYADLFIPLAGDETLKDTKLYFYDLNLKANYKFNNSDKLFLSGYFGRDVLGYKNEFGFDWGNITGTLRWNHLFSEKLFSNTSFIVSDYNYVVSILSEENNFKVTSGIRDINFKSDFQYFFNSKNLLQFGVIGFYHIFLPGEIDSYGGSVNSFKVDNKYGIELAAYISHDVSLTHRLKINYGLRYSHYLNMGPGKIYTYDELNIPTSVTEYKSGEIISSYGGLEPRISTTYLLDETSSIKGSYARNFQYIHMLTTSTSSTPIDIWLPTTDIIKPEIANQVSLGYFRNFGNNTFESSVEIYYKSMQNQIEYENGADIYFNEYIESQLVFGKGYAYGIEFYLKKNIGNLTGWISYTLSKTERKFPDINDGNPFPARQDRTHDFSITAIYRLSKWWTFSANWIYYTGDAVTFPSGKYSVDGNTLNLYTERNGYRMPAYHRLDVGVTMILRKRKDSEMSLTFSLYNVYSRKNAYTITFRESESNPNYTEAVRLALFGVVPSITFNFSF</sequence>
<dbReference type="InterPro" id="IPR008969">
    <property type="entry name" value="CarboxyPept-like_regulatory"/>
</dbReference>
<feature type="domain" description="TonB-dependent receptor plug" evidence="10">
    <location>
        <begin position="143"/>
        <end position="220"/>
    </location>
</feature>
<keyword evidence="8" id="KW-0998">Cell outer membrane</keyword>
<evidence type="ECO:0000256" key="2">
    <source>
        <dbReference type="ARBA" id="ARBA00022448"/>
    </source>
</evidence>
<keyword evidence="4" id="KW-0732">Signal</keyword>
<gene>
    <name evidence="11" type="ORF">MNBD_IGNAVI01-1530</name>
</gene>
<evidence type="ECO:0000256" key="3">
    <source>
        <dbReference type="ARBA" id="ARBA00022692"/>
    </source>
</evidence>